<evidence type="ECO:0000313" key="2">
    <source>
        <dbReference type="Proteomes" id="UP000469424"/>
    </source>
</evidence>
<accession>A0A6N7XG16</accession>
<evidence type="ECO:0000313" key="1">
    <source>
        <dbReference type="EMBL" id="MST70168.1"/>
    </source>
</evidence>
<dbReference type="AlphaFoldDB" id="A0A6N7XG16"/>
<reference evidence="1 2" key="1">
    <citation type="submission" date="2019-08" db="EMBL/GenBank/DDBJ databases">
        <title>In-depth cultivation of the pig gut microbiome towards novel bacterial diversity and tailored functional studies.</title>
        <authorList>
            <person name="Wylensek D."/>
            <person name="Hitch T.C.A."/>
            <person name="Clavel T."/>
        </authorList>
    </citation>
    <scope>NUCLEOTIDE SEQUENCE [LARGE SCALE GENOMIC DNA]</scope>
    <source>
        <strain evidence="1 2">WCA-MUC-591-APC-4B</strain>
    </source>
</reference>
<proteinExistence type="predicted"/>
<organism evidence="1 2">
    <name type="scientific">Mogibacterium kristiansenii</name>
    <dbReference type="NCBI Taxonomy" id="2606708"/>
    <lineage>
        <taxon>Bacteria</taxon>
        <taxon>Bacillati</taxon>
        <taxon>Bacillota</taxon>
        <taxon>Clostridia</taxon>
        <taxon>Peptostreptococcales</taxon>
        <taxon>Anaerovoracaceae</taxon>
        <taxon>Mogibacterium</taxon>
    </lineage>
</organism>
<keyword evidence="2" id="KW-1185">Reference proteome</keyword>
<dbReference type="RefSeq" id="WP_154553733.1">
    <property type="nucleotide sequence ID" value="NZ_JAQXUZ010000005.1"/>
</dbReference>
<protein>
    <submittedName>
        <fullName evidence="1">Uncharacterized protein</fullName>
    </submittedName>
</protein>
<dbReference type="EMBL" id="VUNA01000003">
    <property type="protein sequence ID" value="MST70168.1"/>
    <property type="molecule type" value="Genomic_DNA"/>
</dbReference>
<comment type="caution">
    <text evidence="1">The sequence shown here is derived from an EMBL/GenBank/DDBJ whole genome shotgun (WGS) entry which is preliminary data.</text>
</comment>
<name>A0A6N7XG16_9FIRM</name>
<sequence>MDVLDYRMELNPKQTRGTLTVRKIADVEDMNHGFYFYPEGEALMAVPYGDMGQVLHFTEPNTFHLYLFRKDAAYAKAAFRKFLKENGLEEASKAVAKKSFEPAEDLIPMPLDKEIREQIRKDDRSKLIHRGSSEN</sequence>
<dbReference type="Proteomes" id="UP000469424">
    <property type="component" value="Unassembled WGS sequence"/>
</dbReference>
<gene>
    <name evidence="1" type="ORF">FYJ65_02245</name>
</gene>